<comment type="caution">
    <text evidence="9">The sequence shown here is derived from an EMBL/GenBank/DDBJ whole genome shotgun (WGS) entry which is preliminary data.</text>
</comment>
<keyword evidence="2" id="KW-0536">Nodulation</keyword>
<dbReference type="AlphaFoldDB" id="A0A073J6Y3"/>
<dbReference type="Pfam" id="PF12464">
    <property type="entry name" value="Mac"/>
    <property type="match status" value="1"/>
</dbReference>
<dbReference type="Gene3D" id="2.160.10.10">
    <property type="entry name" value="Hexapeptide repeat proteins"/>
    <property type="match status" value="1"/>
</dbReference>
<keyword evidence="10" id="KW-1185">Reference proteome</keyword>
<evidence type="ECO:0000256" key="6">
    <source>
        <dbReference type="ARBA" id="ARBA00055587"/>
    </source>
</evidence>
<sequence>MLTEREKMAAGDWYSCLDAELESLRNTAAQACDAHNALPAIERRGLSAPLRGLFADHGQDCMIEGQFHCAYGCNTRLGNFVYLNAGCVILDSAQVTIGDHTLIGPKTQILCADHHRDPQQRRKGLERALPVTIGSDVWIGAAALILPGVTIGDGAIVGAGSVVTRDVAPGAVVTGNPARPR</sequence>
<dbReference type="PANTHER" id="PTHR23416:SF23">
    <property type="entry name" value="ACETYLTRANSFERASE C18B11.09C-RELATED"/>
    <property type="match status" value="1"/>
</dbReference>
<protein>
    <recommendedName>
        <fullName evidence="7">Nodulation protein L</fullName>
    </recommendedName>
</protein>
<dbReference type="InterPro" id="IPR018357">
    <property type="entry name" value="Hexapep_transf_CS"/>
</dbReference>
<dbReference type="Pfam" id="PF00132">
    <property type="entry name" value="Hexapep"/>
    <property type="match status" value="1"/>
</dbReference>
<proteinExistence type="inferred from homology"/>
<evidence type="ECO:0000256" key="3">
    <source>
        <dbReference type="ARBA" id="ARBA00022679"/>
    </source>
</evidence>
<comment type="similarity">
    <text evidence="1">Belongs to the transferase hexapeptide repeat family.</text>
</comment>
<keyword evidence="4" id="KW-0677">Repeat</keyword>
<evidence type="ECO:0000256" key="2">
    <source>
        <dbReference type="ARBA" id="ARBA00022458"/>
    </source>
</evidence>
<dbReference type="SUPFAM" id="SSF51161">
    <property type="entry name" value="Trimeric LpxA-like enzymes"/>
    <property type="match status" value="1"/>
</dbReference>
<keyword evidence="3 9" id="KW-0808">Transferase</keyword>
<accession>A0A073J6Y3</accession>
<dbReference type="PROSITE" id="PS00101">
    <property type="entry name" value="HEXAPEP_TRANSFERASES"/>
    <property type="match status" value="1"/>
</dbReference>
<dbReference type="OrthoDB" id="9815592at2"/>
<evidence type="ECO:0000256" key="5">
    <source>
        <dbReference type="ARBA" id="ARBA00023315"/>
    </source>
</evidence>
<evidence type="ECO:0000256" key="4">
    <source>
        <dbReference type="ARBA" id="ARBA00022737"/>
    </source>
</evidence>
<dbReference type="Proteomes" id="UP000027746">
    <property type="component" value="Unassembled WGS sequence"/>
</dbReference>
<dbReference type="InterPro" id="IPR051159">
    <property type="entry name" value="Hexapeptide_acetyltransf"/>
</dbReference>
<evidence type="ECO:0000256" key="1">
    <source>
        <dbReference type="ARBA" id="ARBA00007274"/>
    </source>
</evidence>
<comment type="function">
    <text evidence="6">Acetyltransferase implicated in the O-acetylation of Nod factors.</text>
</comment>
<dbReference type="InterPro" id="IPR024688">
    <property type="entry name" value="Mac_dom"/>
</dbReference>
<dbReference type="GO" id="GO:0008374">
    <property type="term" value="F:O-acyltransferase activity"/>
    <property type="evidence" value="ECO:0007669"/>
    <property type="project" value="TreeGrafter"/>
</dbReference>
<evidence type="ECO:0000313" key="10">
    <source>
        <dbReference type="Proteomes" id="UP000027746"/>
    </source>
</evidence>
<evidence type="ECO:0000256" key="7">
    <source>
        <dbReference type="ARBA" id="ARBA00067695"/>
    </source>
</evidence>
<dbReference type="PANTHER" id="PTHR23416">
    <property type="entry name" value="SIALIC ACID SYNTHASE-RELATED"/>
    <property type="match status" value="1"/>
</dbReference>
<reference evidence="9 10" key="1">
    <citation type="submission" date="2014-01" db="EMBL/GenBank/DDBJ databases">
        <title>Sulfitobacter sp. H3 (MCCC 1A00686) Genome Sequencing.</title>
        <authorList>
            <person name="Lai Q."/>
            <person name="Hong Z."/>
        </authorList>
    </citation>
    <scope>NUCLEOTIDE SEQUENCE [LARGE SCALE GENOMIC DNA]</scope>
    <source>
        <strain evidence="9 10">H3</strain>
    </source>
</reference>
<dbReference type="InterPro" id="IPR011004">
    <property type="entry name" value="Trimer_LpxA-like_sf"/>
</dbReference>
<feature type="domain" description="Maltose/galactoside acetyltransferase" evidence="8">
    <location>
        <begin position="5"/>
        <end position="59"/>
    </location>
</feature>
<dbReference type="GO" id="GO:0005829">
    <property type="term" value="C:cytosol"/>
    <property type="evidence" value="ECO:0007669"/>
    <property type="project" value="TreeGrafter"/>
</dbReference>
<dbReference type="CDD" id="cd03357">
    <property type="entry name" value="LbH_MAT_GAT"/>
    <property type="match status" value="1"/>
</dbReference>
<evidence type="ECO:0000313" key="9">
    <source>
        <dbReference type="EMBL" id="KEJ97729.1"/>
    </source>
</evidence>
<evidence type="ECO:0000259" key="8">
    <source>
        <dbReference type="SMART" id="SM01266"/>
    </source>
</evidence>
<organism evidence="9 10">
    <name type="scientific">Pseudosulfitobacter pseudonitzschiae</name>
    <dbReference type="NCBI Taxonomy" id="1402135"/>
    <lineage>
        <taxon>Bacteria</taxon>
        <taxon>Pseudomonadati</taxon>
        <taxon>Pseudomonadota</taxon>
        <taxon>Alphaproteobacteria</taxon>
        <taxon>Rhodobacterales</taxon>
        <taxon>Roseobacteraceae</taxon>
        <taxon>Pseudosulfitobacter</taxon>
    </lineage>
</organism>
<keyword evidence="5" id="KW-0012">Acyltransferase</keyword>
<gene>
    <name evidence="9" type="ORF">SUH3_01725</name>
</gene>
<dbReference type="EMBL" id="JAMD01000001">
    <property type="protein sequence ID" value="KEJ97729.1"/>
    <property type="molecule type" value="Genomic_DNA"/>
</dbReference>
<name>A0A073J6Y3_9RHOB</name>
<dbReference type="InterPro" id="IPR001451">
    <property type="entry name" value="Hexapep"/>
</dbReference>
<dbReference type="GO" id="GO:0016407">
    <property type="term" value="F:acetyltransferase activity"/>
    <property type="evidence" value="ECO:0007669"/>
    <property type="project" value="InterPro"/>
</dbReference>
<dbReference type="FunFam" id="2.160.10.10:FF:000025">
    <property type="entry name" value="Hexapeptide-repeat containing-acetyltransferase"/>
    <property type="match status" value="1"/>
</dbReference>
<dbReference type="SMART" id="SM01266">
    <property type="entry name" value="Mac"/>
    <property type="match status" value="1"/>
</dbReference>